<evidence type="ECO:0000256" key="10">
    <source>
        <dbReference type="ARBA" id="ARBA00023242"/>
    </source>
</evidence>
<dbReference type="GO" id="GO:0031593">
    <property type="term" value="F:polyubiquitin modification-dependent protein binding"/>
    <property type="evidence" value="ECO:0007669"/>
    <property type="project" value="TreeGrafter"/>
</dbReference>
<proteinExistence type="inferred from homology"/>
<comment type="similarity">
    <text evidence="12">Belongs to the FAM175 family. Abro1 subfamily.</text>
</comment>
<dbReference type="PRINTS" id="PR02051">
    <property type="entry name" value="PROTEINF175"/>
</dbReference>
<evidence type="ECO:0000256" key="2">
    <source>
        <dbReference type="ARBA" id="ARBA00004647"/>
    </source>
</evidence>
<evidence type="ECO:0000256" key="13">
    <source>
        <dbReference type="SAM" id="MobiDB-lite"/>
    </source>
</evidence>
<dbReference type="Pfam" id="PF21125">
    <property type="entry name" value="MPN_2A_DUB_like"/>
    <property type="match status" value="1"/>
</dbReference>
<evidence type="ECO:0000256" key="4">
    <source>
        <dbReference type="ARBA" id="ARBA00022618"/>
    </source>
</evidence>
<evidence type="ECO:0000256" key="6">
    <source>
        <dbReference type="ARBA" id="ARBA00022776"/>
    </source>
</evidence>
<dbReference type="GO" id="GO:0005634">
    <property type="term" value="C:nucleus"/>
    <property type="evidence" value="ECO:0007669"/>
    <property type="project" value="UniProtKB-SubCell"/>
</dbReference>
<dbReference type="GO" id="GO:0090307">
    <property type="term" value="P:mitotic spindle assembly"/>
    <property type="evidence" value="ECO:0007669"/>
    <property type="project" value="TreeGrafter"/>
</dbReference>
<evidence type="ECO:0000256" key="14">
    <source>
        <dbReference type="SAM" id="SignalP"/>
    </source>
</evidence>
<organism evidence="16 17">
    <name type="scientific">Aldrovandia affinis</name>
    <dbReference type="NCBI Taxonomy" id="143900"/>
    <lineage>
        <taxon>Eukaryota</taxon>
        <taxon>Metazoa</taxon>
        <taxon>Chordata</taxon>
        <taxon>Craniata</taxon>
        <taxon>Vertebrata</taxon>
        <taxon>Euteleostomi</taxon>
        <taxon>Actinopterygii</taxon>
        <taxon>Neopterygii</taxon>
        <taxon>Teleostei</taxon>
        <taxon>Notacanthiformes</taxon>
        <taxon>Halosauridae</taxon>
        <taxon>Aldrovandia</taxon>
    </lineage>
</organism>
<evidence type="ECO:0000313" key="16">
    <source>
        <dbReference type="EMBL" id="KAJ8404805.1"/>
    </source>
</evidence>
<feature type="compositionally biased region" description="Low complexity" evidence="13">
    <location>
        <begin position="402"/>
        <end position="411"/>
    </location>
</feature>
<dbReference type="PRINTS" id="PR02053">
    <property type="entry name" value="BRISCABRO1"/>
</dbReference>
<evidence type="ECO:0000256" key="12">
    <source>
        <dbReference type="ARBA" id="ARBA00035115"/>
    </source>
</evidence>
<dbReference type="PANTHER" id="PTHR31728:SF1">
    <property type="entry name" value="BRISC COMPLEX SUBUNIT ABRAXAS 2"/>
    <property type="match status" value="1"/>
</dbReference>
<keyword evidence="10" id="KW-0539">Nucleus</keyword>
<keyword evidence="6" id="KW-0498">Mitosis</keyword>
<dbReference type="InterPro" id="IPR023238">
    <property type="entry name" value="FAM175"/>
</dbReference>
<keyword evidence="11" id="KW-0131">Cell cycle</keyword>
<dbReference type="GO" id="GO:0008608">
    <property type="term" value="P:attachment of spindle microtubules to kinetochore"/>
    <property type="evidence" value="ECO:0007669"/>
    <property type="project" value="TreeGrafter"/>
</dbReference>
<dbReference type="EMBL" id="JAINUG010000051">
    <property type="protein sequence ID" value="KAJ8404805.1"/>
    <property type="molecule type" value="Genomic_DNA"/>
</dbReference>
<dbReference type="PANTHER" id="PTHR31728">
    <property type="entry name" value="ABRAXAS FAMILY MEMBER"/>
    <property type="match status" value="1"/>
</dbReference>
<gene>
    <name evidence="16" type="ORF">AAFF_G00331920</name>
</gene>
<keyword evidence="3" id="KW-0963">Cytoplasm</keyword>
<feature type="region of interest" description="Disordered" evidence="13">
    <location>
        <begin position="255"/>
        <end position="314"/>
    </location>
</feature>
<evidence type="ECO:0000256" key="8">
    <source>
        <dbReference type="ARBA" id="ARBA00023054"/>
    </source>
</evidence>
<dbReference type="GO" id="GO:0005874">
    <property type="term" value="C:microtubule"/>
    <property type="evidence" value="ECO:0007669"/>
    <property type="project" value="UniProtKB-KW"/>
</dbReference>
<evidence type="ECO:0000256" key="5">
    <source>
        <dbReference type="ARBA" id="ARBA00022701"/>
    </source>
</evidence>
<evidence type="ECO:0000259" key="15">
    <source>
        <dbReference type="PROSITE" id="PS50249"/>
    </source>
</evidence>
<dbReference type="GO" id="GO:0008017">
    <property type="term" value="F:microtubule binding"/>
    <property type="evidence" value="ECO:0007669"/>
    <property type="project" value="TreeGrafter"/>
</dbReference>
<keyword evidence="5" id="KW-0493">Microtubule</keyword>
<dbReference type="PROSITE" id="PS50249">
    <property type="entry name" value="MPN"/>
    <property type="match status" value="1"/>
</dbReference>
<feature type="chain" id="PRO_5041962353" description="MPN domain-containing protein" evidence="14">
    <location>
        <begin position="24"/>
        <end position="432"/>
    </location>
</feature>
<keyword evidence="7" id="KW-0833">Ubl conjugation pathway</keyword>
<comment type="subcellular location">
    <subcellularLocation>
        <location evidence="2">Cytoplasm</location>
        <location evidence="2">Cytoskeleton</location>
        <location evidence="2">Spindle pole</location>
    </subcellularLocation>
    <subcellularLocation>
        <location evidence="1">Nucleus</location>
    </subcellularLocation>
</comment>
<evidence type="ECO:0000256" key="9">
    <source>
        <dbReference type="ARBA" id="ARBA00023212"/>
    </source>
</evidence>
<evidence type="ECO:0000313" key="17">
    <source>
        <dbReference type="Proteomes" id="UP001221898"/>
    </source>
</evidence>
<dbReference type="CDD" id="cd23524">
    <property type="entry name" value="Abraxas_2"/>
    <property type="match status" value="1"/>
</dbReference>
<evidence type="ECO:0000256" key="3">
    <source>
        <dbReference type="ARBA" id="ARBA00022490"/>
    </source>
</evidence>
<comment type="caution">
    <text evidence="16">The sequence shown here is derived from an EMBL/GenBank/DDBJ whole genome shotgun (WGS) entry which is preliminary data.</text>
</comment>
<keyword evidence="17" id="KW-1185">Reference proteome</keyword>
<evidence type="ECO:0000256" key="11">
    <source>
        <dbReference type="ARBA" id="ARBA00023306"/>
    </source>
</evidence>
<dbReference type="AlphaFoldDB" id="A0AAD7WQ22"/>
<keyword evidence="9" id="KW-0206">Cytoskeleton</keyword>
<evidence type="ECO:0000256" key="7">
    <source>
        <dbReference type="ARBA" id="ARBA00022786"/>
    </source>
</evidence>
<dbReference type="GO" id="GO:0051301">
    <property type="term" value="P:cell division"/>
    <property type="evidence" value="ECO:0007669"/>
    <property type="project" value="UniProtKB-KW"/>
</dbReference>
<feature type="compositionally biased region" description="Acidic residues" evidence="13">
    <location>
        <begin position="370"/>
        <end position="391"/>
    </location>
</feature>
<feature type="domain" description="MPN" evidence="15">
    <location>
        <begin position="1"/>
        <end position="152"/>
    </location>
</feature>
<dbReference type="GO" id="GO:0070536">
    <property type="term" value="P:protein K63-linked deubiquitination"/>
    <property type="evidence" value="ECO:0007669"/>
    <property type="project" value="TreeGrafter"/>
</dbReference>
<feature type="compositionally biased region" description="Gly residues" evidence="13">
    <location>
        <begin position="347"/>
        <end position="356"/>
    </location>
</feature>
<name>A0AAD7WQ22_9TELE</name>
<feature type="compositionally biased region" description="Basic and acidic residues" evidence="13">
    <location>
        <begin position="258"/>
        <end position="267"/>
    </location>
</feature>
<accession>A0AAD7WQ22</accession>
<evidence type="ECO:0000256" key="1">
    <source>
        <dbReference type="ARBA" id="ARBA00004123"/>
    </source>
</evidence>
<sequence length="432" mass="48329">MDSFLMVLFLYYFCSVCFHSANSNSDHEGFLIGEVRQEESFSISDSQISSTEFLQVVEVHNHEPCAQLFSFYDYSGKIDEDNLNRILKERRKNVIGWYRFRRNTQQQMSFREQIIHKQLSHVLGMPDLVFLLFSFISTANNSTHALEYVLFRPSRSRFNQRVSLSIPNLGTTSQQEYKVSSVPNTSQNYAKVIKEQGSEFFDRDGVMKNIRTVFQVYSALQEKVNVVCGEVEQSERAKEKVQEEVNRLKQQISLRKHTSAEEDRRLQEAVAATPASAEDSGPALLSRVAFHSPGLERPSTSDTPPPYSNLVPRDPLVALSPEPIAVLLPRPQAVGASGRSTSSHAFGGPGYPGNGDGSSADFLDRQAAGQEEEDEEEDEEEEDDDEEDSSEYENLVSEPSDLASSEALSLAQGRPAGLRPDGNARSSQISHI</sequence>
<keyword evidence="4" id="KW-0132">Cell division</keyword>
<dbReference type="InterPro" id="IPR023240">
    <property type="entry name" value="BRISC_Abraxas2"/>
</dbReference>
<protein>
    <recommendedName>
        <fullName evidence="15">MPN domain-containing protein</fullName>
    </recommendedName>
</protein>
<keyword evidence="8" id="KW-0175">Coiled coil</keyword>
<dbReference type="GO" id="GO:0000922">
    <property type="term" value="C:spindle pole"/>
    <property type="evidence" value="ECO:0007669"/>
    <property type="project" value="UniProtKB-SubCell"/>
</dbReference>
<keyword evidence="14" id="KW-0732">Signal</keyword>
<feature type="signal peptide" evidence="14">
    <location>
        <begin position="1"/>
        <end position="23"/>
    </location>
</feature>
<dbReference type="Proteomes" id="UP001221898">
    <property type="component" value="Unassembled WGS sequence"/>
</dbReference>
<feature type="region of interest" description="Disordered" evidence="13">
    <location>
        <begin position="334"/>
        <end position="432"/>
    </location>
</feature>
<dbReference type="InterPro" id="IPR037518">
    <property type="entry name" value="MPN"/>
</dbReference>
<reference evidence="16" key="1">
    <citation type="journal article" date="2023" name="Science">
        <title>Genome structures resolve the early diversification of teleost fishes.</title>
        <authorList>
            <person name="Parey E."/>
            <person name="Louis A."/>
            <person name="Montfort J."/>
            <person name="Bouchez O."/>
            <person name="Roques C."/>
            <person name="Iampietro C."/>
            <person name="Lluch J."/>
            <person name="Castinel A."/>
            <person name="Donnadieu C."/>
            <person name="Desvignes T."/>
            <person name="Floi Bucao C."/>
            <person name="Jouanno E."/>
            <person name="Wen M."/>
            <person name="Mejri S."/>
            <person name="Dirks R."/>
            <person name="Jansen H."/>
            <person name="Henkel C."/>
            <person name="Chen W.J."/>
            <person name="Zahm M."/>
            <person name="Cabau C."/>
            <person name="Klopp C."/>
            <person name="Thompson A.W."/>
            <person name="Robinson-Rechavi M."/>
            <person name="Braasch I."/>
            <person name="Lecointre G."/>
            <person name="Bobe J."/>
            <person name="Postlethwait J.H."/>
            <person name="Berthelot C."/>
            <person name="Roest Crollius H."/>
            <person name="Guiguen Y."/>
        </authorList>
    </citation>
    <scope>NUCLEOTIDE SEQUENCE</scope>
    <source>
        <strain evidence="16">NC1722</strain>
    </source>
</reference>